<feature type="domain" description="PhnB-like" evidence="1">
    <location>
        <begin position="4"/>
        <end position="115"/>
    </location>
</feature>
<comment type="caution">
    <text evidence="2">The sequence shown here is derived from an EMBL/GenBank/DDBJ whole genome shotgun (WGS) entry which is preliminary data.</text>
</comment>
<dbReference type="HOGENOM" id="CLU_054535_0_0_10"/>
<dbReference type="EMBL" id="AAXU02000001">
    <property type="protein sequence ID" value="EAZ82308.1"/>
    <property type="molecule type" value="Genomic_DNA"/>
</dbReference>
<accession>A3HVY6</accession>
<dbReference type="Gene3D" id="3.30.720.100">
    <property type="match status" value="1"/>
</dbReference>
<name>A3HVY6_9BACT</name>
<dbReference type="CDD" id="cd06588">
    <property type="entry name" value="PhnB_like"/>
    <property type="match status" value="2"/>
</dbReference>
<dbReference type="STRING" id="388413.ALPR1_03665"/>
<dbReference type="OrthoDB" id="9806473at2"/>
<dbReference type="InterPro" id="IPR029068">
    <property type="entry name" value="Glyas_Bleomycin-R_OHBP_Dase"/>
</dbReference>
<evidence type="ECO:0000259" key="1">
    <source>
        <dbReference type="Pfam" id="PF06983"/>
    </source>
</evidence>
<dbReference type="PANTHER" id="PTHR33990">
    <property type="entry name" value="PROTEIN YJDN-RELATED"/>
    <property type="match status" value="1"/>
</dbReference>
<dbReference type="Pfam" id="PF06983">
    <property type="entry name" value="3-dmu-9_3-mt"/>
    <property type="match status" value="2"/>
</dbReference>
<dbReference type="AlphaFoldDB" id="A3HVY6"/>
<dbReference type="GO" id="GO:0032259">
    <property type="term" value="P:methylation"/>
    <property type="evidence" value="ECO:0007669"/>
    <property type="project" value="UniProtKB-KW"/>
</dbReference>
<dbReference type="InterPro" id="IPR028973">
    <property type="entry name" value="PhnB-like"/>
</dbReference>
<dbReference type="GO" id="GO:0008168">
    <property type="term" value="F:methyltransferase activity"/>
    <property type="evidence" value="ECO:0007669"/>
    <property type="project" value="UniProtKB-KW"/>
</dbReference>
<evidence type="ECO:0000313" key="3">
    <source>
        <dbReference type="Proteomes" id="UP000003919"/>
    </source>
</evidence>
<protein>
    <submittedName>
        <fullName evidence="2">3-demethylubiquinone-9 3-methyltransferase domain protein</fullName>
    </submittedName>
</protein>
<dbReference type="SUPFAM" id="SSF54593">
    <property type="entry name" value="Glyoxalase/Bleomycin resistance protein/Dihydroxybiphenyl dioxygenase"/>
    <property type="match status" value="2"/>
</dbReference>
<keyword evidence="3" id="KW-1185">Reference proteome</keyword>
<evidence type="ECO:0000313" key="2">
    <source>
        <dbReference type="EMBL" id="EAZ82308.1"/>
    </source>
</evidence>
<dbReference type="RefSeq" id="WP_008198451.1">
    <property type="nucleotide sequence ID" value="NZ_CM001023.1"/>
</dbReference>
<proteinExistence type="predicted"/>
<feature type="domain" description="PhnB-like" evidence="1">
    <location>
        <begin position="124"/>
        <end position="244"/>
    </location>
</feature>
<sequence length="281" mass="31948">MSNTIFPCFWCDGNAKEVAEFYCRVFKDSQILEENPMVVTFQASGEKFMCLNGGPEFQITPSISIYTIIDSEEEIQAIWDLLIQGGSEMMPLDTYPWSKKYGWVKDRFGVTWQLTLDKPEHSDQKFIPCLMFSEGNFGKAEAAINFYTTIFEGSSLVFAANYGKEHGEQEGKIMHAQFFLRGKLFAVMDSSIVHGFNFNEGFSLVASCDQQQQIDHYWDMLTKNGTESMCGWLKDQFGVSWQIVPANLGRLVADPIRGKEVITEFMKMKKLDLAQLEKAGT</sequence>
<organism evidence="2 3">
    <name type="scientific">Algoriphagus machipongonensis</name>
    <dbReference type="NCBI Taxonomy" id="388413"/>
    <lineage>
        <taxon>Bacteria</taxon>
        <taxon>Pseudomonadati</taxon>
        <taxon>Bacteroidota</taxon>
        <taxon>Cytophagia</taxon>
        <taxon>Cytophagales</taxon>
        <taxon>Cyclobacteriaceae</taxon>
        <taxon>Algoriphagus</taxon>
    </lineage>
</organism>
<dbReference type="Gene3D" id="3.30.720.110">
    <property type="match status" value="1"/>
</dbReference>
<reference evidence="2 3" key="1">
    <citation type="journal article" date="2011" name="J. Bacteriol.">
        <title>Complete genome sequence of Algoriphagus sp. PR1, bacterial prey of a colony-forming choanoflagellate.</title>
        <authorList>
            <person name="Alegado R.A."/>
            <person name="Ferriera S."/>
            <person name="Nusbaum C."/>
            <person name="Young S.K."/>
            <person name="Zeng Q."/>
            <person name="Imamovic A."/>
            <person name="Fairclough S.R."/>
            <person name="King N."/>
        </authorList>
    </citation>
    <scope>NUCLEOTIDE SEQUENCE [LARGE SCALE GENOMIC DNA]</scope>
    <source>
        <strain evidence="2 3">PR1</strain>
    </source>
</reference>
<dbReference type="Proteomes" id="UP000003919">
    <property type="component" value="Unassembled WGS sequence"/>
</dbReference>
<gene>
    <name evidence="2" type="ORF">ALPR1_03665</name>
</gene>
<dbReference type="Gene3D" id="3.10.180.10">
    <property type="entry name" value="2,3-Dihydroxybiphenyl 1,2-Dioxygenase, domain 1"/>
    <property type="match status" value="1"/>
</dbReference>
<dbReference type="eggNOG" id="COG3865">
    <property type="taxonomic scope" value="Bacteria"/>
</dbReference>